<evidence type="ECO:0000256" key="1">
    <source>
        <dbReference type="SAM" id="Phobius"/>
    </source>
</evidence>
<comment type="caution">
    <text evidence="2">The sequence shown here is derived from an EMBL/GenBank/DDBJ whole genome shotgun (WGS) entry which is preliminary data.</text>
</comment>
<dbReference type="OrthoDB" id="1097929at2"/>
<evidence type="ECO:0000313" key="2">
    <source>
        <dbReference type="EMBL" id="KAB1640167.1"/>
    </source>
</evidence>
<feature type="transmembrane region" description="Helical" evidence="1">
    <location>
        <begin position="111"/>
        <end position="133"/>
    </location>
</feature>
<dbReference type="RefSeq" id="WP_158049884.1">
    <property type="nucleotide sequence ID" value="NZ_DBFAZM010000142.1"/>
</dbReference>
<accession>A0A6N6NKQ0</accession>
<keyword evidence="3" id="KW-1185">Reference proteome</keyword>
<dbReference type="AlphaFoldDB" id="A0A6N6NKQ0"/>
<dbReference type="EMBL" id="WAJR01000017">
    <property type="protein sequence ID" value="KAB1640167.1"/>
    <property type="molecule type" value="Genomic_DNA"/>
</dbReference>
<dbReference type="Proteomes" id="UP000468668">
    <property type="component" value="Unassembled WGS sequence"/>
</dbReference>
<feature type="transmembrane region" description="Helical" evidence="1">
    <location>
        <begin position="9"/>
        <end position="33"/>
    </location>
</feature>
<feature type="transmembrane region" description="Helical" evidence="1">
    <location>
        <begin position="80"/>
        <end position="105"/>
    </location>
</feature>
<reference evidence="2 3" key="1">
    <citation type="submission" date="2019-09" db="EMBL/GenBank/DDBJ databases">
        <title>Whole genome shotgun sequencing (WGS) of Ellagibacter isourolithinifaciens DSM 104140(T) and Adlercreutzia muris DSM 29508(T).</title>
        <authorList>
            <person name="Stoll D.A."/>
            <person name="Danylec N."/>
            <person name="Huch M."/>
        </authorList>
    </citation>
    <scope>NUCLEOTIDE SEQUENCE [LARGE SCALE GENOMIC DNA]</scope>
    <source>
        <strain evidence="2 3">DSM 104140</strain>
    </source>
</reference>
<dbReference type="GeneID" id="98658228"/>
<protein>
    <submittedName>
        <fullName evidence="2">Uncharacterized protein</fullName>
    </submittedName>
</protein>
<sequence>MFKVSKRTLLLIAGIVWLAAGGNIAWLGIQAFAQINMSYVWAIILGAVVVFTLFHMKIFSKMVGKHSNRIAAYEDDKIGFWRFFDASGYIMMAIMMSGGISLRAFGLVPMWFIAFFYTGLGIALALSGVSFLVRFARRSGTPATCPFSFLTLSRGKE</sequence>
<name>A0A6N6NKQ0_9ACTN</name>
<feature type="transmembrane region" description="Helical" evidence="1">
    <location>
        <begin position="39"/>
        <end position="59"/>
    </location>
</feature>
<keyword evidence="1" id="KW-1133">Transmembrane helix</keyword>
<evidence type="ECO:0000313" key="3">
    <source>
        <dbReference type="Proteomes" id="UP000468668"/>
    </source>
</evidence>
<organism evidence="2 3">
    <name type="scientific">Ellagibacter isourolithinifaciens</name>
    <dbReference type="NCBI Taxonomy" id="2137581"/>
    <lineage>
        <taxon>Bacteria</taxon>
        <taxon>Bacillati</taxon>
        <taxon>Actinomycetota</taxon>
        <taxon>Coriobacteriia</taxon>
        <taxon>Eggerthellales</taxon>
        <taxon>Eggerthellaceae</taxon>
        <taxon>Ellagibacter</taxon>
    </lineage>
</organism>
<keyword evidence="1" id="KW-0812">Transmembrane</keyword>
<proteinExistence type="predicted"/>
<gene>
    <name evidence="2" type="ORF">F8C90_07380</name>
</gene>
<keyword evidence="1" id="KW-0472">Membrane</keyword>